<sequence>MKKKNYKKSETIQHLCIYDGYFPYGICICNHCEHKGFFCFFCLILRHSHHLNMIITFLEIKDRVKVVIRLIQEIAFQFSLGQREDFANILDDFTQNLWLLEFNNKEYQSKKLQKEITLLKSIPILRQIKKLLIINKQNHIHYFNQIKPLLFQHSNIPRNSYQQNNKSILLLGRILIFSILMSILLKYLLINNNNI</sequence>
<reference evidence="2" key="1">
    <citation type="submission" date="2021-01" db="EMBL/GenBank/DDBJ databases">
        <authorList>
            <consortium name="Genoscope - CEA"/>
            <person name="William W."/>
        </authorList>
    </citation>
    <scope>NUCLEOTIDE SEQUENCE</scope>
</reference>
<proteinExistence type="predicted"/>
<dbReference type="OrthoDB" id="10416414at2759"/>
<accession>A0A8S1R5Z1</accession>
<dbReference type="Proteomes" id="UP000692954">
    <property type="component" value="Unassembled WGS sequence"/>
</dbReference>
<keyword evidence="1" id="KW-1133">Transmembrane helix</keyword>
<name>A0A8S1R5Z1_9CILI</name>
<evidence type="ECO:0000313" key="3">
    <source>
        <dbReference type="Proteomes" id="UP000692954"/>
    </source>
</evidence>
<gene>
    <name evidence="2" type="ORF">PSON_ATCC_30995.1.T1450042</name>
</gene>
<keyword evidence="3" id="KW-1185">Reference proteome</keyword>
<evidence type="ECO:0000313" key="2">
    <source>
        <dbReference type="EMBL" id="CAD8123496.1"/>
    </source>
</evidence>
<dbReference type="AlphaFoldDB" id="A0A8S1R5Z1"/>
<evidence type="ECO:0000256" key="1">
    <source>
        <dbReference type="SAM" id="Phobius"/>
    </source>
</evidence>
<keyword evidence="1" id="KW-0812">Transmembrane</keyword>
<dbReference type="EMBL" id="CAJJDN010000145">
    <property type="protein sequence ID" value="CAD8123496.1"/>
    <property type="molecule type" value="Genomic_DNA"/>
</dbReference>
<protein>
    <recommendedName>
        <fullName evidence="4">Transmembrane protein</fullName>
    </recommendedName>
</protein>
<organism evidence="2 3">
    <name type="scientific">Paramecium sonneborni</name>
    <dbReference type="NCBI Taxonomy" id="65129"/>
    <lineage>
        <taxon>Eukaryota</taxon>
        <taxon>Sar</taxon>
        <taxon>Alveolata</taxon>
        <taxon>Ciliophora</taxon>
        <taxon>Intramacronucleata</taxon>
        <taxon>Oligohymenophorea</taxon>
        <taxon>Peniculida</taxon>
        <taxon>Parameciidae</taxon>
        <taxon>Paramecium</taxon>
    </lineage>
</organism>
<keyword evidence="1" id="KW-0472">Membrane</keyword>
<feature type="transmembrane region" description="Helical" evidence="1">
    <location>
        <begin position="168"/>
        <end position="190"/>
    </location>
</feature>
<evidence type="ECO:0008006" key="4">
    <source>
        <dbReference type="Google" id="ProtNLM"/>
    </source>
</evidence>
<comment type="caution">
    <text evidence="2">The sequence shown here is derived from an EMBL/GenBank/DDBJ whole genome shotgun (WGS) entry which is preliminary data.</text>
</comment>